<evidence type="ECO:0000313" key="16">
    <source>
        <dbReference type="EMBL" id="CDR97223.1"/>
    </source>
</evidence>
<keyword evidence="2" id="KW-0540">Nuclease</keyword>
<evidence type="ECO:0000256" key="1">
    <source>
        <dbReference type="ARBA" id="ARBA00008765"/>
    </source>
</evidence>
<comment type="catalytic activity">
    <reaction evidence="10">
        <text>ATP + H2O = ADP + phosphate + H(+)</text>
        <dbReference type="Rhea" id="RHEA:13065"/>
        <dbReference type="ChEBI" id="CHEBI:15377"/>
        <dbReference type="ChEBI" id="CHEBI:15378"/>
        <dbReference type="ChEBI" id="CHEBI:30616"/>
        <dbReference type="ChEBI" id="CHEBI:43474"/>
        <dbReference type="ChEBI" id="CHEBI:456216"/>
        <dbReference type="EC" id="3.6.4.13"/>
    </reaction>
</comment>
<feature type="region of interest" description="Disordered" evidence="11">
    <location>
        <begin position="70"/>
        <end position="100"/>
    </location>
</feature>
<dbReference type="InterPro" id="IPR027417">
    <property type="entry name" value="P-loop_NTPase"/>
</dbReference>
<dbReference type="InterPro" id="IPR001650">
    <property type="entry name" value="Helicase_C-like"/>
</dbReference>
<name>A0A061D9K9_BABBI</name>
<reference evidence="17" key="1">
    <citation type="journal article" date="2014" name="Nucleic Acids Res.">
        <title>The evolutionary dynamics of variant antigen genes in Babesia reveal a history of genomic innovation underlying host-parasite interaction.</title>
        <authorList>
            <person name="Jackson A.P."/>
            <person name="Otto T.D."/>
            <person name="Darby A."/>
            <person name="Ramaprasad A."/>
            <person name="Xia D."/>
            <person name="Echaide I.E."/>
            <person name="Farber M."/>
            <person name="Gahlot S."/>
            <person name="Gamble J."/>
            <person name="Gupta D."/>
            <person name="Gupta Y."/>
            <person name="Jackson L."/>
            <person name="Malandrin L."/>
            <person name="Malas T.B."/>
            <person name="Moussa E."/>
            <person name="Nair M."/>
            <person name="Reid A.J."/>
            <person name="Sanders M."/>
            <person name="Sharma J."/>
            <person name="Tracey A."/>
            <person name="Quail M.A."/>
            <person name="Weir W."/>
            <person name="Wastling J.M."/>
            <person name="Hall N."/>
            <person name="Willadsen P."/>
            <person name="Lingelbach K."/>
            <person name="Shiels B."/>
            <person name="Tait A."/>
            <person name="Berriman M."/>
            <person name="Allred D.R."/>
            <person name="Pain A."/>
        </authorList>
    </citation>
    <scope>NUCLEOTIDE SEQUENCE [LARGE SCALE GENOMIC DNA]</scope>
    <source>
        <strain evidence="17">Bond</strain>
    </source>
</reference>
<dbReference type="GO" id="GO:0004527">
    <property type="term" value="F:exonuclease activity"/>
    <property type="evidence" value="ECO:0007669"/>
    <property type="project" value="UniProtKB-KW"/>
</dbReference>
<feature type="domain" description="Helicase C-terminal" evidence="14">
    <location>
        <begin position="467"/>
        <end position="622"/>
    </location>
</feature>
<evidence type="ECO:0000256" key="3">
    <source>
        <dbReference type="ARBA" id="ARBA00022741"/>
    </source>
</evidence>
<feature type="compositionally biased region" description="Low complexity" evidence="11">
    <location>
        <begin position="89"/>
        <end position="100"/>
    </location>
</feature>
<dbReference type="InterPro" id="IPR013320">
    <property type="entry name" value="ConA-like_dom_sf"/>
</dbReference>
<dbReference type="Gene3D" id="3.40.50.300">
    <property type="entry name" value="P-loop containing nucleotide triphosphate hydrolases"/>
    <property type="match status" value="3"/>
</dbReference>
<sequence>MPFSEFGVDPDLNRACLDLGWVLPTPIQAEAIPAILGGRDVCAAAETGSGKTAAFALPCLQLVHETLRERASGKRRPQAVVDDANDEQASTAAVESESATADDNLLTVDGDSEMQFDATTNTFLTNADKWFGARLCKPVGGTGRYCFECRVESDGLCRFGWATANCQYAIGLDKNSYGFGSTGKKSNSGKFLDYGAPYGRGDVLQCLLDMKSGEVAFKLNQRHLGVAYKIRSPGEPFFPSVCAKKAKFTVNVHKMTFPEEGYTPVGLAESSGGSGSSNDSEGRRAQRALCLVVEPTIELARQTLENFKLYAKYLTAPAITVSDNAGAHIVVTTLRSASKVPTGTVQFLVLDEADELIKQDAKATSQIVRSMRSRGPGPDKGRLQVLLFSATLHSPVVAENVEQLTREAQWIDLKGHPQIADTVDVCAVQLNPECTYDFERQYPEPPLDGLEHLDRASRRIKTLKPKCLVALLDKLNVSSGLIFCRTNLDCENLCTYLAHLNSTRSNTLINRYSATQLGGKLDQHRRKRNLEDFKNGLYRFLVCTDVAARGVDIAGMPFCAMLNVSECKFQFLHRVGRVGRSQARGLAIVIASTAPERVWYHTCTGRTQGGGAKSRFKAASVCRNYDTVDRGGCTTIQDEPAYMAEVHKLVPPGREIGTIDPNVLQLPPLGGTQYGEATMSMQHTEFQGPMQELYRASQRRYLVNIHRSF</sequence>
<dbReference type="PROSITE" id="PS50188">
    <property type="entry name" value="B302_SPRY"/>
    <property type="match status" value="1"/>
</dbReference>
<dbReference type="VEuPathDB" id="PiroplasmaDB:BBBOND_0311260"/>
<dbReference type="AlphaFoldDB" id="A0A061D9K9"/>
<feature type="short sequence motif" description="Q motif" evidence="9">
    <location>
        <begin position="1"/>
        <end position="29"/>
    </location>
</feature>
<dbReference type="GO" id="GO:0005524">
    <property type="term" value="F:ATP binding"/>
    <property type="evidence" value="ECO:0007669"/>
    <property type="project" value="UniProtKB-UniRule"/>
</dbReference>
<keyword evidence="17" id="KW-1185">Reference proteome</keyword>
<gene>
    <name evidence="16" type="ORF">BBBOND_0311260</name>
</gene>
<evidence type="ECO:0000259" key="12">
    <source>
        <dbReference type="PROSITE" id="PS50188"/>
    </source>
</evidence>
<dbReference type="PROSITE" id="PS51195">
    <property type="entry name" value="Q_MOTIF"/>
    <property type="match status" value="1"/>
</dbReference>
<dbReference type="Gene3D" id="2.60.120.920">
    <property type="match status" value="1"/>
</dbReference>
<dbReference type="SMART" id="SM00449">
    <property type="entry name" value="SPRY"/>
    <property type="match status" value="1"/>
</dbReference>
<dbReference type="InterPro" id="IPR001870">
    <property type="entry name" value="B30.2/SPRY"/>
</dbReference>
<evidence type="ECO:0000256" key="2">
    <source>
        <dbReference type="ARBA" id="ARBA00022722"/>
    </source>
</evidence>
<feature type="domain" description="Helicase ATP-binding" evidence="13">
    <location>
        <begin position="290"/>
        <end position="410"/>
    </location>
</feature>
<dbReference type="InterPro" id="IPR011545">
    <property type="entry name" value="DEAD/DEAH_box_helicase_dom"/>
</dbReference>
<dbReference type="GO" id="GO:0003724">
    <property type="term" value="F:RNA helicase activity"/>
    <property type="evidence" value="ECO:0007669"/>
    <property type="project" value="UniProtKB-EC"/>
</dbReference>
<dbReference type="OrthoDB" id="1191041at2759"/>
<dbReference type="PROSITE" id="PS51192">
    <property type="entry name" value="HELICASE_ATP_BIND_1"/>
    <property type="match status" value="1"/>
</dbReference>
<accession>A0A061D9K9</accession>
<evidence type="ECO:0000256" key="11">
    <source>
        <dbReference type="SAM" id="MobiDB-lite"/>
    </source>
</evidence>
<feature type="domain" description="DEAD-box RNA helicase Q" evidence="15">
    <location>
        <begin position="1"/>
        <end position="29"/>
    </location>
</feature>
<comment type="domain">
    <text evidence="10">The helicase domain is involved in the stimulation of RELA transcriptional activity.</text>
</comment>
<evidence type="ECO:0000256" key="8">
    <source>
        <dbReference type="ARBA" id="ARBA00022884"/>
    </source>
</evidence>
<protein>
    <recommendedName>
        <fullName evidence="10">ATP-dependent RNA helicase</fullName>
        <ecNumber evidence="10">3.6.4.13</ecNumber>
    </recommendedName>
</protein>
<dbReference type="SMART" id="SM00490">
    <property type="entry name" value="HELICc"/>
    <property type="match status" value="1"/>
</dbReference>
<dbReference type="Pfam" id="PF00622">
    <property type="entry name" value="SPRY"/>
    <property type="match status" value="1"/>
</dbReference>
<proteinExistence type="inferred from homology"/>
<comment type="function">
    <text evidence="10">RNA helicase.</text>
</comment>
<feature type="domain" description="B30.2/SPRY" evidence="12">
    <location>
        <begin position="74"/>
        <end position="259"/>
    </location>
</feature>
<evidence type="ECO:0000256" key="4">
    <source>
        <dbReference type="ARBA" id="ARBA00022801"/>
    </source>
</evidence>
<dbReference type="Pfam" id="PF00271">
    <property type="entry name" value="Helicase_C"/>
    <property type="match status" value="1"/>
</dbReference>
<dbReference type="OMA" id="KRQQVKF"/>
<evidence type="ECO:0000256" key="5">
    <source>
        <dbReference type="ARBA" id="ARBA00022806"/>
    </source>
</evidence>
<evidence type="ECO:0000256" key="9">
    <source>
        <dbReference type="PROSITE-ProRule" id="PRU00552"/>
    </source>
</evidence>
<dbReference type="SMART" id="SM00487">
    <property type="entry name" value="DEXDc"/>
    <property type="match status" value="1"/>
</dbReference>
<dbReference type="InterPro" id="IPR014014">
    <property type="entry name" value="RNA_helicase_DEAD_Q_motif"/>
</dbReference>
<evidence type="ECO:0000259" key="13">
    <source>
        <dbReference type="PROSITE" id="PS51192"/>
    </source>
</evidence>
<keyword evidence="5 10" id="KW-0347">Helicase</keyword>
<keyword evidence="8 10" id="KW-0694">RNA-binding</keyword>
<dbReference type="KEGG" id="bbig:BBBOND_0311260"/>
<keyword evidence="3 10" id="KW-0547">Nucleotide-binding</keyword>
<dbReference type="Pfam" id="PF00270">
    <property type="entry name" value="DEAD"/>
    <property type="match status" value="2"/>
</dbReference>
<evidence type="ECO:0000256" key="6">
    <source>
        <dbReference type="ARBA" id="ARBA00022839"/>
    </source>
</evidence>
<organism evidence="16 17">
    <name type="scientific">Babesia bigemina</name>
    <dbReference type="NCBI Taxonomy" id="5866"/>
    <lineage>
        <taxon>Eukaryota</taxon>
        <taxon>Sar</taxon>
        <taxon>Alveolata</taxon>
        <taxon>Apicomplexa</taxon>
        <taxon>Aconoidasida</taxon>
        <taxon>Piroplasmida</taxon>
        <taxon>Babesiidae</taxon>
        <taxon>Babesia</taxon>
    </lineage>
</organism>
<dbReference type="CDD" id="cd18787">
    <property type="entry name" value="SF2_C_DEAD"/>
    <property type="match status" value="1"/>
</dbReference>
<evidence type="ECO:0000259" key="15">
    <source>
        <dbReference type="PROSITE" id="PS51195"/>
    </source>
</evidence>
<dbReference type="PROSITE" id="PS51194">
    <property type="entry name" value="HELICASE_CTER"/>
    <property type="match status" value="1"/>
</dbReference>
<dbReference type="Proteomes" id="UP000033188">
    <property type="component" value="Chromosome 3"/>
</dbReference>
<keyword evidence="7 10" id="KW-0067">ATP-binding</keyword>
<dbReference type="SUPFAM" id="SSF49899">
    <property type="entry name" value="Concanavalin A-like lectins/glucanases"/>
    <property type="match status" value="1"/>
</dbReference>
<dbReference type="InterPro" id="IPR014001">
    <property type="entry name" value="Helicase_ATP-bd"/>
</dbReference>
<dbReference type="InterPro" id="IPR043136">
    <property type="entry name" value="B30.2/SPRY_sf"/>
</dbReference>
<evidence type="ECO:0000313" key="17">
    <source>
        <dbReference type="Proteomes" id="UP000033188"/>
    </source>
</evidence>
<keyword evidence="4 10" id="KW-0378">Hydrolase</keyword>
<dbReference type="STRING" id="5866.A0A061D9K9"/>
<dbReference type="InterPro" id="IPR003877">
    <property type="entry name" value="SPRY_dom"/>
</dbReference>
<evidence type="ECO:0000259" key="14">
    <source>
        <dbReference type="PROSITE" id="PS51194"/>
    </source>
</evidence>
<dbReference type="PANTHER" id="PTHR24031">
    <property type="entry name" value="RNA HELICASE"/>
    <property type="match status" value="1"/>
</dbReference>
<dbReference type="EMBL" id="LK391709">
    <property type="protein sequence ID" value="CDR97223.1"/>
    <property type="molecule type" value="Genomic_DNA"/>
</dbReference>
<dbReference type="GeneID" id="24565764"/>
<dbReference type="SUPFAM" id="SSF52540">
    <property type="entry name" value="P-loop containing nucleoside triphosphate hydrolases"/>
    <property type="match status" value="2"/>
</dbReference>
<comment type="similarity">
    <text evidence="1">Belongs to the DEAD box helicase family. DDX1 subfamily.</text>
</comment>
<evidence type="ECO:0000256" key="10">
    <source>
        <dbReference type="RuleBase" id="RU365068"/>
    </source>
</evidence>
<dbReference type="RefSeq" id="XP_012769409.1">
    <property type="nucleotide sequence ID" value="XM_012913955.1"/>
</dbReference>
<evidence type="ECO:0000256" key="7">
    <source>
        <dbReference type="ARBA" id="ARBA00022840"/>
    </source>
</evidence>
<keyword evidence="6" id="KW-0269">Exonuclease</keyword>
<dbReference type="EC" id="3.6.4.13" evidence="10"/>
<dbReference type="GO" id="GO:0003723">
    <property type="term" value="F:RNA binding"/>
    <property type="evidence" value="ECO:0007669"/>
    <property type="project" value="UniProtKB-UniRule"/>
</dbReference>